<organism evidence="9 10">
    <name type="scientific">Penicillium egyptiacum</name>
    <dbReference type="NCBI Taxonomy" id="1303716"/>
    <lineage>
        <taxon>Eukaryota</taxon>
        <taxon>Fungi</taxon>
        <taxon>Dikarya</taxon>
        <taxon>Ascomycota</taxon>
        <taxon>Pezizomycotina</taxon>
        <taxon>Eurotiomycetes</taxon>
        <taxon>Eurotiomycetidae</taxon>
        <taxon>Eurotiales</taxon>
        <taxon>Aspergillaceae</taxon>
        <taxon>Penicillium</taxon>
    </lineage>
</organism>
<dbReference type="GO" id="GO:0005737">
    <property type="term" value="C:cytoplasm"/>
    <property type="evidence" value="ECO:0007669"/>
    <property type="project" value="TreeGrafter"/>
</dbReference>
<gene>
    <name evidence="9" type="ORF">PEGY_LOCUS9200</name>
</gene>
<keyword evidence="4 5" id="KW-0408">Iron</keyword>
<dbReference type="Gene3D" id="1.20.1260.10">
    <property type="match status" value="1"/>
</dbReference>
<dbReference type="PANTHER" id="PTHR11431:SF75">
    <property type="entry name" value="FERRITIN"/>
    <property type="match status" value="1"/>
</dbReference>
<dbReference type="PANTHER" id="PTHR11431">
    <property type="entry name" value="FERRITIN"/>
    <property type="match status" value="1"/>
</dbReference>
<name>A0A9W4KGQ3_9EURO</name>
<evidence type="ECO:0000256" key="5">
    <source>
        <dbReference type="PIRSR" id="PIRSR601519-1"/>
    </source>
</evidence>
<evidence type="ECO:0000259" key="8">
    <source>
        <dbReference type="PROSITE" id="PS50905"/>
    </source>
</evidence>
<comment type="catalytic activity">
    <reaction evidence="6">
        <text>4 Fe(2+) + O2 + 4 H(+) = 4 Fe(3+) + 2 H2O</text>
        <dbReference type="Rhea" id="RHEA:11148"/>
        <dbReference type="ChEBI" id="CHEBI:15377"/>
        <dbReference type="ChEBI" id="CHEBI:15378"/>
        <dbReference type="ChEBI" id="CHEBI:15379"/>
        <dbReference type="ChEBI" id="CHEBI:29033"/>
        <dbReference type="ChEBI" id="CHEBI:29034"/>
        <dbReference type="EC" id="1.16.3.1"/>
    </reaction>
</comment>
<sequence>MTTENGAKRIIAEVSGHDIDQWVRTPSFTAEVEEVGDSVLSLAFMCQKMKRFTDFYQSVRGHIHQELTSWLFYRKLGADCVRSNISLHGFARLWERSAEECLADFKWLEKYLLSRGGRSKPTSIEATKFEWPDNPIEPVGPCKEAFFVEKRLLEDLERLCSLADKSGDVALTDAIQSRFLRKETRHVKSLGDLLRQVVRASKQPGLGIYLLDKELRRTDGVVPWDSGNEPRQQQDKTTEV</sequence>
<dbReference type="Proteomes" id="UP001154252">
    <property type="component" value="Unassembled WGS sequence"/>
</dbReference>
<feature type="binding site" evidence="5">
    <location>
        <position position="66"/>
    </location>
    <ligand>
        <name>Fe cation</name>
        <dbReference type="ChEBI" id="CHEBI:24875"/>
        <label>1</label>
    </ligand>
</feature>
<dbReference type="EMBL" id="CAJVRC010000892">
    <property type="protein sequence ID" value="CAG8908436.1"/>
    <property type="molecule type" value="Genomic_DNA"/>
</dbReference>
<evidence type="ECO:0000313" key="10">
    <source>
        <dbReference type="Proteomes" id="UP001154252"/>
    </source>
</evidence>
<protein>
    <recommendedName>
        <fullName evidence="6">Ferritin</fullName>
        <ecNumber evidence="6">1.16.3.1</ecNumber>
    </recommendedName>
</protein>
<dbReference type="GO" id="GO:0006826">
    <property type="term" value="P:iron ion transport"/>
    <property type="evidence" value="ECO:0007669"/>
    <property type="project" value="InterPro"/>
</dbReference>
<evidence type="ECO:0000313" key="9">
    <source>
        <dbReference type="EMBL" id="CAG8908436.1"/>
    </source>
</evidence>
<keyword evidence="3 5" id="KW-0479">Metal-binding</keyword>
<dbReference type="InterPro" id="IPR001519">
    <property type="entry name" value="Ferritin"/>
</dbReference>
<reference evidence="9" key="1">
    <citation type="submission" date="2021-07" db="EMBL/GenBank/DDBJ databases">
        <authorList>
            <person name="Branca A.L. A."/>
        </authorList>
    </citation>
    <scope>NUCLEOTIDE SEQUENCE</scope>
</reference>
<keyword evidence="2 6" id="KW-0409">Iron storage</keyword>
<evidence type="ECO:0000256" key="4">
    <source>
        <dbReference type="ARBA" id="ARBA00023004"/>
    </source>
</evidence>
<dbReference type="OrthoDB" id="186462at2759"/>
<comment type="similarity">
    <text evidence="1 6">Belongs to the ferritin family.</text>
</comment>
<evidence type="ECO:0000256" key="7">
    <source>
        <dbReference type="SAM" id="MobiDB-lite"/>
    </source>
</evidence>
<evidence type="ECO:0000256" key="3">
    <source>
        <dbReference type="ARBA" id="ARBA00022723"/>
    </source>
</evidence>
<evidence type="ECO:0000256" key="2">
    <source>
        <dbReference type="ARBA" id="ARBA00022434"/>
    </source>
</evidence>
<evidence type="ECO:0000256" key="6">
    <source>
        <dbReference type="RuleBase" id="RU361145"/>
    </source>
</evidence>
<dbReference type="GO" id="GO:0004322">
    <property type="term" value="F:ferroxidase activity"/>
    <property type="evidence" value="ECO:0007669"/>
    <property type="project" value="UniProtKB-EC"/>
</dbReference>
<dbReference type="EC" id="1.16.3.1" evidence="6"/>
<dbReference type="InterPro" id="IPR012347">
    <property type="entry name" value="Ferritin-like"/>
</dbReference>
<dbReference type="InterPro" id="IPR008331">
    <property type="entry name" value="Ferritin_DPS_dom"/>
</dbReference>
<dbReference type="GO" id="GO:0006879">
    <property type="term" value="P:intracellular iron ion homeostasis"/>
    <property type="evidence" value="ECO:0007669"/>
    <property type="project" value="UniProtKB-KW"/>
</dbReference>
<feature type="domain" description="Ferritin-like diiron" evidence="8">
    <location>
        <begin position="49"/>
        <end position="201"/>
    </location>
</feature>
<accession>A0A9W4KGQ3</accession>
<evidence type="ECO:0000256" key="1">
    <source>
        <dbReference type="ARBA" id="ARBA00007513"/>
    </source>
</evidence>
<dbReference type="GO" id="GO:0008198">
    <property type="term" value="F:ferrous iron binding"/>
    <property type="evidence" value="ECO:0007669"/>
    <property type="project" value="TreeGrafter"/>
</dbReference>
<dbReference type="AlphaFoldDB" id="A0A9W4KGQ3"/>
<dbReference type="InterPro" id="IPR009078">
    <property type="entry name" value="Ferritin-like_SF"/>
</dbReference>
<dbReference type="InterPro" id="IPR009040">
    <property type="entry name" value="Ferritin-like_diiron"/>
</dbReference>
<comment type="function">
    <text evidence="6">Stores iron in a soluble, non-toxic, readily available form. Important for iron homeostasis. Iron is taken up in the ferrous form and deposited as ferric hydroxides after oxidation.</text>
</comment>
<comment type="caution">
    <text evidence="9">The sequence shown here is derived from an EMBL/GenBank/DDBJ whole genome shotgun (WGS) entry which is preliminary data.</text>
</comment>
<dbReference type="PROSITE" id="PS50905">
    <property type="entry name" value="FERRITIN_LIKE"/>
    <property type="match status" value="1"/>
</dbReference>
<keyword evidence="10" id="KW-1185">Reference proteome</keyword>
<dbReference type="SUPFAM" id="SSF47240">
    <property type="entry name" value="Ferritin-like"/>
    <property type="match status" value="1"/>
</dbReference>
<feature type="region of interest" description="Disordered" evidence="7">
    <location>
        <begin position="221"/>
        <end position="240"/>
    </location>
</feature>
<dbReference type="Pfam" id="PF00210">
    <property type="entry name" value="Ferritin"/>
    <property type="match status" value="1"/>
</dbReference>
<dbReference type="GO" id="GO:0008199">
    <property type="term" value="F:ferric iron binding"/>
    <property type="evidence" value="ECO:0007669"/>
    <property type="project" value="InterPro"/>
</dbReference>
<proteinExistence type="inferred from homology"/>
<feature type="binding site" evidence="5">
    <location>
        <position position="149"/>
    </location>
    <ligand>
        <name>Fe cation</name>
        <dbReference type="ChEBI" id="CHEBI:24875"/>
        <label>1</label>
    </ligand>
</feature>
<keyword evidence="6" id="KW-0560">Oxidoreductase</keyword>